<comment type="caution">
    <text evidence="1">The sequence shown here is derived from an EMBL/GenBank/DDBJ whole genome shotgun (WGS) entry which is preliminary data.</text>
</comment>
<proteinExistence type="predicted"/>
<sequence length="551" mass="61688">MATSINELEDASNELEAALDEYLNACFVTPNLETTLGTQKIVCVPGSNDYELIAKEYPRVALFEKQIKQAKAAISASRNTSSVTVPVNALPVEVLIRIFEFVANAESCKLGPRSQTYMKMPQYPVLLTHVCAHWRRIIIGTPLFWTHIDAAPHLYNSKRLRDRTQTFIERAYHSTLDIHISTVYPTDEYWEATGLNEFLAPLIHRIQSLDLEISLEYTGIYDPQPSARDFCSSILSNCFGANCMPGTLTQVSLKTDAEYLFLEPAETNTHGNRLALEVPASHLQNIWRCVTILRVDNLFPFWTSIAYSGLVELCLGTYDQFNSGTISTYHLSQILSSSPQLRVLHFGLHVVPTDNPSKAVLLSHLRILVLCPKTTNDLESITRLLTLAPEPLHMTIYSPQDNPDEAYITTEIARFFARSNIATLHFVGTTNCFKTLSLVSTLQTLAFTTYSGEDINTVLGCNKPHDLYPKRLHLLGIGDQIDVAMGALVQFVKMYMPQQFLIWGLYGIICDQSPTKCSVTQIEQELSSTGITSQVLLSEPPDPTEYSLMSF</sequence>
<dbReference type="Gene3D" id="1.20.1280.50">
    <property type="match status" value="1"/>
</dbReference>
<name>A0A8H2WDX7_9AGAM</name>
<protein>
    <recommendedName>
        <fullName evidence="3">F-box domain-containing protein</fullName>
    </recommendedName>
</protein>
<organism evidence="1 2">
    <name type="scientific">Rhizoctonia solani</name>
    <dbReference type="NCBI Taxonomy" id="456999"/>
    <lineage>
        <taxon>Eukaryota</taxon>
        <taxon>Fungi</taxon>
        <taxon>Dikarya</taxon>
        <taxon>Basidiomycota</taxon>
        <taxon>Agaricomycotina</taxon>
        <taxon>Agaricomycetes</taxon>
        <taxon>Cantharellales</taxon>
        <taxon>Ceratobasidiaceae</taxon>
        <taxon>Rhizoctonia</taxon>
    </lineage>
</organism>
<evidence type="ECO:0000313" key="2">
    <source>
        <dbReference type="Proteomes" id="UP000663846"/>
    </source>
</evidence>
<accession>A0A8H2WDX7</accession>
<reference evidence="1" key="1">
    <citation type="submission" date="2021-01" db="EMBL/GenBank/DDBJ databases">
        <authorList>
            <person name="Kaushik A."/>
        </authorList>
    </citation>
    <scope>NUCLEOTIDE SEQUENCE</scope>
    <source>
        <strain evidence="1">AG1-1C</strain>
    </source>
</reference>
<dbReference type="AlphaFoldDB" id="A0A8H2WDX7"/>
<evidence type="ECO:0008006" key="3">
    <source>
        <dbReference type="Google" id="ProtNLM"/>
    </source>
</evidence>
<dbReference type="Proteomes" id="UP000663846">
    <property type="component" value="Unassembled WGS sequence"/>
</dbReference>
<dbReference type="EMBL" id="CAJMWS010000122">
    <property type="protein sequence ID" value="CAE6369270.1"/>
    <property type="molecule type" value="Genomic_DNA"/>
</dbReference>
<evidence type="ECO:0000313" key="1">
    <source>
        <dbReference type="EMBL" id="CAE6369270.1"/>
    </source>
</evidence>
<gene>
    <name evidence="1" type="ORF">RDB_LOCUS24743</name>
</gene>